<proteinExistence type="predicted"/>
<name>A0AAV6TRW2_9ARAC</name>
<evidence type="ECO:0000313" key="1">
    <source>
        <dbReference type="EMBL" id="KAG8174140.1"/>
    </source>
</evidence>
<comment type="caution">
    <text evidence="1">The sequence shown here is derived from an EMBL/GenBank/DDBJ whole genome shotgun (WGS) entry which is preliminary data.</text>
</comment>
<protein>
    <submittedName>
        <fullName evidence="1">Uncharacterized protein</fullName>
    </submittedName>
</protein>
<accession>A0AAV6TRW2</accession>
<keyword evidence="2" id="KW-1185">Reference proteome</keyword>
<dbReference type="EMBL" id="JAFNEN010001307">
    <property type="protein sequence ID" value="KAG8174140.1"/>
    <property type="molecule type" value="Genomic_DNA"/>
</dbReference>
<evidence type="ECO:0000313" key="2">
    <source>
        <dbReference type="Proteomes" id="UP000827092"/>
    </source>
</evidence>
<dbReference type="Proteomes" id="UP000827092">
    <property type="component" value="Unassembled WGS sequence"/>
</dbReference>
<sequence length="121" mass="13827">MIVIPALLGWIALGGAFDYFNLTPKSRYQIFDYNAVNQSKVFRPINRTETKYIVVGTLNDAFKFLGMDKDLGLKAIGGGIPFRGYGNYLSHYVDRRMTVEVLFRQDIRTVSTIWVNLNRLA</sequence>
<reference evidence="1 2" key="1">
    <citation type="journal article" date="2022" name="Nat. Ecol. Evol.">
        <title>A masculinizing supergene underlies an exaggerated male reproductive morph in a spider.</title>
        <authorList>
            <person name="Hendrickx F."/>
            <person name="De Corte Z."/>
            <person name="Sonet G."/>
            <person name="Van Belleghem S.M."/>
            <person name="Kostlbacher S."/>
            <person name="Vangestel C."/>
        </authorList>
    </citation>
    <scope>NUCLEOTIDE SEQUENCE [LARGE SCALE GENOMIC DNA]</scope>
    <source>
        <strain evidence="1">W744_W776</strain>
    </source>
</reference>
<dbReference type="AlphaFoldDB" id="A0AAV6TRW2"/>
<organism evidence="1 2">
    <name type="scientific">Oedothorax gibbosus</name>
    <dbReference type="NCBI Taxonomy" id="931172"/>
    <lineage>
        <taxon>Eukaryota</taxon>
        <taxon>Metazoa</taxon>
        <taxon>Ecdysozoa</taxon>
        <taxon>Arthropoda</taxon>
        <taxon>Chelicerata</taxon>
        <taxon>Arachnida</taxon>
        <taxon>Araneae</taxon>
        <taxon>Araneomorphae</taxon>
        <taxon>Entelegynae</taxon>
        <taxon>Araneoidea</taxon>
        <taxon>Linyphiidae</taxon>
        <taxon>Erigoninae</taxon>
        <taxon>Oedothorax</taxon>
    </lineage>
</organism>
<gene>
    <name evidence="1" type="ORF">JTE90_018800</name>
</gene>